<dbReference type="Gene3D" id="3.40.50.2300">
    <property type="match status" value="1"/>
</dbReference>
<dbReference type="GO" id="GO:0097588">
    <property type="term" value="P:archaeal or bacterial-type flagellum-dependent cell motility"/>
    <property type="evidence" value="ECO:0007669"/>
    <property type="project" value="UniProtKB-KW"/>
</dbReference>
<evidence type="ECO:0000313" key="8">
    <source>
        <dbReference type="Proteomes" id="UP000008721"/>
    </source>
</evidence>
<comment type="cofactor">
    <cofactor evidence="1">
        <name>Mg(2+)</name>
        <dbReference type="ChEBI" id="CHEBI:18420"/>
    </cofactor>
</comment>
<evidence type="ECO:0000256" key="4">
    <source>
        <dbReference type="ARBA" id="ARBA00022779"/>
    </source>
</evidence>
<dbReference type="GO" id="GO:0006935">
    <property type="term" value="P:chemotaxis"/>
    <property type="evidence" value="ECO:0007669"/>
    <property type="project" value="UniProtKB-KW"/>
</dbReference>
<evidence type="ECO:0000256" key="3">
    <source>
        <dbReference type="ARBA" id="ARBA00022553"/>
    </source>
</evidence>
<dbReference type="Pfam" id="PF00072">
    <property type="entry name" value="Response_reg"/>
    <property type="match status" value="1"/>
</dbReference>
<dbReference type="STRING" id="709032.Sulku_0972"/>
<dbReference type="SUPFAM" id="SSF52172">
    <property type="entry name" value="CheY-like"/>
    <property type="match status" value="1"/>
</dbReference>
<keyword evidence="3 5" id="KW-0597">Phosphoprotein</keyword>
<organism evidence="7 8">
    <name type="scientific">Sulfuricurvum kujiense (strain ATCC BAA-921 / DSM 16994 / JCM 11577 / YK-1)</name>
    <dbReference type="NCBI Taxonomy" id="709032"/>
    <lineage>
        <taxon>Bacteria</taxon>
        <taxon>Pseudomonadati</taxon>
        <taxon>Campylobacterota</taxon>
        <taxon>Epsilonproteobacteria</taxon>
        <taxon>Campylobacterales</taxon>
        <taxon>Sulfurimonadaceae</taxon>
        <taxon>Sulfuricurvum</taxon>
    </lineage>
</organism>
<keyword evidence="8" id="KW-1185">Reference proteome</keyword>
<dbReference type="Proteomes" id="UP000008721">
    <property type="component" value="Chromosome"/>
</dbReference>
<keyword evidence="4" id="KW-0283">Flagellar rotation</keyword>
<evidence type="ECO:0000259" key="6">
    <source>
        <dbReference type="PROSITE" id="PS50110"/>
    </source>
</evidence>
<dbReference type="InterPro" id="IPR011006">
    <property type="entry name" value="CheY-like_superfamily"/>
</dbReference>
<keyword evidence="2" id="KW-0145">Chemotaxis</keyword>
<dbReference type="GO" id="GO:0000160">
    <property type="term" value="P:phosphorelay signal transduction system"/>
    <property type="evidence" value="ECO:0007669"/>
    <property type="project" value="InterPro"/>
</dbReference>
<dbReference type="eggNOG" id="COG3437">
    <property type="taxonomic scope" value="Bacteria"/>
</dbReference>
<name>E4U2Q1_SULKY</name>
<dbReference type="EMBL" id="CP002355">
    <property type="protein sequence ID" value="ADR33636.1"/>
    <property type="molecule type" value="Genomic_DNA"/>
</dbReference>
<dbReference type="PROSITE" id="PS50110">
    <property type="entry name" value="RESPONSE_REGULATORY"/>
    <property type="match status" value="1"/>
</dbReference>
<evidence type="ECO:0000256" key="5">
    <source>
        <dbReference type="PROSITE-ProRule" id="PRU00169"/>
    </source>
</evidence>
<feature type="domain" description="Response regulatory" evidence="6">
    <location>
        <begin position="3"/>
        <end position="119"/>
    </location>
</feature>
<feature type="modified residue" description="4-aspartylphosphate" evidence="5">
    <location>
        <position position="52"/>
    </location>
</feature>
<evidence type="ECO:0000256" key="2">
    <source>
        <dbReference type="ARBA" id="ARBA00022500"/>
    </source>
</evidence>
<dbReference type="HOGENOM" id="CLU_000445_69_17_7"/>
<dbReference type="SMART" id="SM00448">
    <property type="entry name" value="REC"/>
    <property type="match status" value="1"/>
</dbReference>
<dbReference type="AlphaFoldDB" id="E4U2Q1"/>
<accession>E4U2Q1</accession>
<dbReference type="OrthoDB" id="5514345at2"/>
<dbReference type="InterPro" id="IPR050595">
    <property type="entry name" value="Bact_response_regulator"/>
</dbReference>
<sequence>MANVLIVDDSSLIRSVATSAIKEAGHNPVVATNGQEGLMMLEQQHIDIVFSDVNMPIMGGLDMVENIKANPNYKFIPVIMLTTESNPLLKERGKALGVKAWMLKPFNKEKFFMVLQKLM</sequence>
<dbReference type="PANTHER" id="PTHR44591:SF25">
    <property type="entry name" value="CHEMOTAXIS TWO-COMPONENT RESPONSE REGULATOR"/>
    <property type="match status" value="1"/>
</dbReference>
<reference evidence="7 8" key="1">
    <citation type="journal article" date="2012" name="Stand. Genomic Sci.">
        <title>Complete genome sequence of the sulfur compounds oxidizing chemolithoautotroph Sulfuricurvum kujiense type strain (YK-1(T)).</title>
        <authorList>
            <person name="Han C."/>
            <person name="Kotsyurbenko O."/>
            <person name="Chertkov O."/>
            <person name="Held B."/>
            <person name="Lapidus A."/>
            <person name="Nolan M."/>
            <person name="Lucas S."/>
            <person name="Hammon N."/>
            <person name="Deshpande S."/>
            <person name="Cheng J.F."/>
            <person name="Tapia R."/>
            <person name="Goodwin L.A."/>
            <person name="Pitluck S."/>
            <person name="Liolios K."/>
            <person name="Pagani I."/>
            <person name="Ivanova N."/>
            <person name="Mavromatis K."/>
            <person name="Mikhailova N."/>
            <person name="Pati A."/>
            <person name="Chen A."/>
            <person name="Palaniappan K."/>
            <person name="Land M."/>
            <person name="Hauser L."/>
            <person name="Chang Y.J."/>
            <person name="Jeffries C.D."/>
            <person name="Brambilla E.M."/>
            <person name="Rohde M."/>
            <person name="Spring S."/>
            <person name="Sikorski J."/>
            <person name="Goker M."/>
            <person name="Woyke T."/>
            <person name="Bristow J."/>
            <person name="Eisen J.A."/>
            <person name="Markowitz V."/>
            <person name="Hugenholtz P."/>
            <person name="Kyrpides N.C."/>
            <person name="Klenk H.P."/>
            <person name="Detter J.C."/>
        </authorList>
    </citation>
    <scope>NUCLEOTIDE SEQUENCE [LARGE SCALE GENOMIC DNA]</scope>
    <source>
        <strain evidence="8">ATCC BAA-921 / DSM 16994 / JCM 11577 / YK-1</strain>
    </source>
</reference>
<evidence type="ECO:0000256" key="1">
    <source>
        <dbReference type="ARBA" id="ARBA00001946"/>
    </source>
</evidence>
<evidence type="ECO:0000313" key="7">
    <source>
        <dbReference type="EMBL" id="ADR33636.1"/>
    </source>
</evidence>
<dbReference type="KEGG" id="sku:Sulku_0972"/>
<dbReference type="PANTHER" id="PTHR44591">
    <property type="entry name" value="STRESS RESPONSE REGULATOR PROTEIN 1"/>
    <property type="match status" value="1"/>
</dbReference>
<protein>
    <submittedName>
        <fullName evidence="7">Response regulator receiver protein</fullName>
    </submittedName>
</protein>
<gene>
    <name evidence="7" type="ordered locus">Sulku_0972</name>
</gene>
<dbReference type="InterPro" id="IPR001789">
    <property type="entry name" value="Sig_transdc_resp-reg_receiver"/>
</dbReference>
<proteinExistence type="predicted"/>
<dbReference type="RefSeq" id="WP_013459833.1">
    <property type="nucleotide sequence ID" value="NC_014762.1"/>
</dbReference>